<organism evidence="3 4">
    <name type="scientific">Euzebya pacifica</name>
    <dbReference type="NCBI Taxonomy" id="1608957"/>
    <lineage>
        <taxon>Bacteria</taxon>
        <taxon>Bacillati</taxon>
        <taxon>Actinomycetota</taxon>
        <taxon>Nitriliruptoria</taxon>
        <taxon>Euzebyales</taxon>
    </lineage>
</organism>
<sequence>MELLTTPADRFDNLPDWPYASQRVDVGHGAHMAFVDEGPRDAAPVLLLHGEPTWSYLYRHMIPVLLEAGHRVVAPDLIGFGRSDKPADRADHSFAAHVEWMTTFVAEALDLTDITLFCQDWGGLIGLRVVGEQPDRFARLVIGNSGLPTGDQEMPEAFMRWQHFSQTVESFPVSPMIQGATNRELTPAELAAYDAPFPSEAFKEGPRIMPSLVPTSPDNPASAANRKAWEVLMAFERPVLTTFSDNDPITGGGDRVFHKLVPGTKGQDHTTVAGGHFLQEDAGPELAAIINGFVDATG</sequence>
<dbReference type="SUPFAM" id="SSF53474">
    <property type="entry name" value="alpha/beta-Hydrolases"/>
    <property type="match status" value="1"/>
</dbReference>
<dbReference type="NCBIfam" id="NF002043">
    <property type="entry name" value="PRK00870.1"/>
    <property type="match status" value="1"/>
</dbReference>
<proteinExistence type="predicted"/>
<dbReference type="Proteomes" id="UP000264006">
    <property type="component" value="Chromosome"/>
</dbReference>
<name>A0A346XST4_9ACTN</name>
<dbReference type="Pfam" id="PF00561">
    <property type="entry name" value="Abhydrolase_1"/>
    <property type="match status" value="1"/>
</dbReference>
<dbReference type="KEGG" id="euz:DVS28_a0576"/>
<dbReference type="InterPro" id="IPR051340">
    <property type="entry name" value="Haloalkane_dehalogenase"/>
</dbReference>
<protein>
    <submittedName>
        <fullName evidence="3">Hydrolase, alpha/beta fold family protein</fullName>
    </submittedName>
</protein>
<dbReference type="Gene3D" id="3.40.50.1820">
    <property type="entry name" value="alpha/beta hydrolase"/>
    <property type="match status" value="1"/>
</dbReference>
<evidence type="ECO:0000256" key="1">
    <source>
        <dbReference type="ARBA" id="ARBA00022801"/>
    </source>
</evidence>
<dbReference type="RefSeq" id="WP_114590109.1">
    <property type="nucleotide sequence ID" value="NZ_CP031165.1"/>
</dbReference>
<gene>
    <name evidence="3" type="ORF">DVS28_a0576</name>
</gene>
<dbReference type="InterPro" id="IPR000073">
    <property type="entry name" value="AB_hydrolase_1"/>
</dbReference>
<accession>A0A346XST4</accession>
<dbReference type="PRINTS" id="PR00111">
    <property type="entry name" value="ABHYDROLASE"/>
</dbReference>
<reference evidence="3 4" key="1">
    <citation type="submission" date="2018-09" db="EMBL/GenBank/DDBJ databases">
        <title>Complete genome sequence of Euzebya sp. DY32-46 isolated from seawater of Pacific Ocean.</title>
        <authorList>
            <person name="Xu L."/>
            <person name="Wu Y.-H."/>
            <person name="Xu X.-W."/>
        </authorList>
    </citation>
    <scope>NUCLEOTIDE SEQUENCE [LARGE SCALE GENOMIC DNA]</scope>
    <source>
        <strain evidence="3 4">DY32-46</strain>
    </source>
</reference>
<keyword evidence="4" id="KW-1185">Reference proteome</keyword>
<evidence type="ECO:0000313" key="4">
    <source>
        <dbReference type="Proteomes" id="UP000264006"/>
    </source>
</evidence>
<keyword evidence="1 3" id="KW-0378">Hydrolase</keyword>
<evidence type="ECO:0000313" key="3">
    <source>
        <dbReference type="EMBL" id="AXV05281.1"/>
    </source>
</evidence>
<evidence type="ECO:0000259" key="2">
    <source>
        <dbReference type="Pfam" id="PF00561"/>
    </source>
</evidence>
<dbReference type="PANTHER" id="PTHR42977:SF3">
    <property type="entry name" value="AB HYDROLASE-1 DOMAIN-CONTAINING PROTEIN"/>
    <property type="match status" value="1"/>
</dbReference>
<dbReference type="InterPro" id="IPR000639">
    <property type="entry name" value="Epox_hydrolase-like"/>
</dbReference>
<feature type="domain" description="AB hydrolase-1" evidence="2">
    <location>
        <begin position="44"/>
        <end position="281"/>
    </location>
</feature>
<dbReference type="OrthoDB" id="5431692at2"/>
<dbReference type="PANTHER" id="PTHR42977">
    <property type="entry name" value="HYDROLASE-RELATED"/>
    <property type="match status" value="1"/>
</dbReference>
<dbReference type="PRINTS" id="PR00412">
    <property type="entry name" value="EPOXHYDRLASE"/>
</dbReference>
<dbReference type="InterPro" id="IPR029058">
    <property type="entry name" value="AB_hydrolase_fold"/>
</dbReference>
<dbReference type="GO" id="GO:0004301">
    <property type="term" value="F:epoxide hydrolase activity"/>
    <property type="evidence" value="ECO:0007669"/>
    <property type="project" value="TreeGrafter"/>
</dbReference>
<dbReference type="AlphaFoldDB" id="A0A346XST4"/>
<dbReference type="EMBL" id="CP031165">
    <property type="protein sequence ID" value="AXV05281.1"/>
    <property type="molecule type" value="Genomic_DNA"/>
</dbReference>